<evidence type="ECO:0000313" key="5">
    <source>
        <dbReference type="Proteomes" id="UP001597417"/>
    </source>
</evidence>
<dbReference type="Gene3D" id="3.30.559.30">
    <property type="entry name" value="Nonribosomal peptide synthetase, condensation domain"/>
    <property type="match status" value="1"/>
</dbReference>
<dbReference type="InterPro" id="IPR000873">
    <property type="entry name" value="AMP-dep_synth/lig_dom"/>
</dbReference>
<dbReference type="Proteomes" id="UP001597417">
    <property type="component" value="Unassembled WGS sequence"/>
</dbReference>
<dbReference type="InterPro" id="IPR025110">
    <property type="entry name" value="AMP-bd_C"/>
</dbReference>
<dbReference type="Pfam" id="PF00501">
    <property type="entry name" value="AMP-binding"/>
    <property type="match status" value="1"/>
</dbReference>
<dbReference type="SUPFAM" id="SSF52777">
    <property type="entry name" value="CoA-dependent acyltransferases"/>
    <property type="match status" value="1"/>
</dbReference>
<proteinExistence type="predicted"/>
<name>A0ABW5G5Y9_9PSEU</name>
<dbReference type="InterPro" id="IPR036736">
    <property type="entry name" value="ACP-like_sf"/>
</dbReference>
<dbReference type="Pfam" id="PF00550">
    <property type="entry name" value="PP-binding"/>
    <property type="match status" value="1"/>
</dbReference>
<sequence length="833" mass="90830">METRSREGHRFWHEVLTAGGHTAIPRWTTEPLPGWAEHELILPGDLDADLRRLASEFAVPFGSILLAAHAKVVAALSGEQEVTTGYAVAADGPVLPARLTVTPGSWRELAGRVRRIERELLAHKDFPVDELVRELGVTGPLFDTVLDLSGGAADEAVLRVIPVRRDGRLVLRLRYSTQAIDAESAARIAGYHRRALTLMTADPEAGHERQSLLSDSELRFQLDDLAGEPHPLPDRRFHELFSEQVRLHPDAVAAVRGETRLTYAELDARANRLGRALLARGLRAEDVVAVVTERNLDWMTAVLAIFKAGGAYLPIEPHFPPGRIATTLSRGGCRFVLTEPGSHATLDQALTSLPGVAEIFIGTALAEEHSGDDLGVDVAADQLAYVYFTSGSTGEPKGAMCEHAGMLNHLYAKIRDLGIGQGQVVAQTAPQCFDISLWQLISPLLVGGRTLLVEQEVILDVERFVDRIVSDRVAVLQVVPSYLEVVLSYLEQYPRALPDLRCVSATGEALKPGLVRRWFRACPGIKLVNAYGLTETSDDTNHEVMARAPEDDRVPLGRPISNVRVYVVDEHLMPVPLGAPGAIVFSGVCVGRGYLNDPERTRQAFGTDPHRPGERLYRGGDYGRWLPGGTLEFLGRQDTQVKLHGFRIEIGEIENTLARVPEVADAAVVVAERAGEGKQLVAFYSGHRPPGADVLRDRLAASLPGYMVPAAFHWREKLPLTANGKIDRKSLTAIAVEAAESGRSATGERDGLAPRTPAERRLAAAWARVLGTSPERIGRRDHFFDLGGTSLSAVKLATLLDRAVSVRDVIRNPVLADLATLVDGRRDARTKEE</sequence>
<comment type="caution">
    <text evidence="4">The sequence shown here is derived from an EMBL/GenBank/DDBJ whole genome shotgun (WGS) entry which is preliminary data.</text>
</comment>
<organism evidence="4 5">
    <name type="scientific">Amycolatopsis pigmentata</name>
    <dbReference type="NCBI Taxonomy" id="450801"/>
    <lineage>
        <taxon>Bacteria</taxon>
        <taxon>Bacillati</taxon>
        <taxon>Actinomycetota</taxon>
        <taxon>Actinomycetes</taxon>
        <taxon>Pseudonocardiales</taxon>
        <taxon>Pseudonocardiaceae</taxon>
        <taxon>Amycolatopsis</taxon>
    </lineage>
</organism>
<dbReference type="Gene3D" id="3.40.50.980">
    <property type="match status" value="2"/>
</dbReference>
<dbReference type="NCBIfam" id="TIGR01733">
    <property type="entry name" value="AA-adenyl-dom"/>
    <property type="match status" value="1"/>
</dbReference>
<dbReference type="PANTHER" id="PTHR45527">
    <property type="entry name" value="NONRIBOSOMAL PEPTIDE SYNTHETASE"/>
    <property type="match status" value="1"/>
</dbReference>
<keyword evidence="2" id="KW-0597">Phosphoprotein</keyword>
<dbReference type="CDD" id="cd05930">
    <property type="entry name" value="A_NRPS"/>
    <property type="match status" value="1"/>
</dbReference>
<dbReference type="InterPro" id="IPR020845">
    <property type="entry name" value="AMP-binding_CS"/>
</dbReference>
<evidence type="ECO:0000256" key="1">
    <source>
        <dbReference type="ARBA" id="ARBA00022450"/>
    </source>
</evidence>
<dbReference type="PROSITE" id="PS00455">
    <property type="entry name" value="AMP_BINDING"/>
    <property type="match status" value="1"/>
</dbReference>
<dbReference type="InterPro" id="IPR010071">
    <property type="entry name" value="AA_adenyl_dom"/>
</dbReference>
<evidence type="ECO:0000259" key="3">
    <source>
        <dbReference type="PROSITE" id="PS50075"/>
    </source>
</evidence>
<dbReference type="Gene3D" id="1.10.1200.10">
    <property type="entry name" value="ACP-like"/>
    <property type="match status" value="1"/>
</dbReference>
<feature type="domain" description="Carrier" evidence="3">
    <location>
        <begin position="753"/>
        <end position="832"/>
    </location>
</feature>
<dbReference type="Gene3D" id="3.30.300.30">
    <property type="match status" value="1"/>
</dbReference>
<dbReference type="RefSeq" id="WP_378271979.1">
    <property type="nucleotide sequence ID" value="NZ_JBHUKR010000033.1"/>
</dbReference>
<dbReference type="Pfam" id="PF13193">
    <property type="entry name" value="AMP-binding_C"/>
    <property type="match status" value="1"/>
</dbReference>
<keyword evidence="5" id="KW-1185">Reference proteome</keyword>
<dbReference type="PANTHER" id="PTHR45527:SF1">
    <property type="entry name" value="FATTY ACID SYNTHASE"/>
    <property type="match status" value="1"/>
</dbReference>
<evidence type="ECO:0000313" key="4">
    <source>
        <dbReference type="EMBL" id="MFD2422733.1"/>
    </source>
</evidence>
<evidence type="ECO:0000256" key="2">
    <source>
        <dbReference type="ARBA" id="ARBA00022553"/>
    </source>
</evidence>
<dbReference type="SMART" id="SM00823">
    <property type="entry name" value="PKS_PP"/>
    <property type="match status" value="1"/>
</dbReference>
<dbReference type="SUPFAM" id="SSF47336">
    <property type="entry name" value="ACP-like"/>
    <property type="match status" value="1"/>
</dbReference>
<dbReference type="SUPFAM" id="SSF56801">
    <property type="entry name" value="Acetyl-CoA synthetase-like"/>
    <property type="match status" value="1"/>
</dbReference>
<protein>
    <submittedName>
        <fullName evidence="4">Amino acid adenylation domain-containing protein</fullName>
    </submittedName>
</protein>
<dbReference type="InterPro" id="IPR009081">
    <property type="entry name" value="PP-bd_ACP"/>
</dbReference>
<dbReference type="InterPro" id="IPR045851">
    <property type="entry name" value="AMP-bd_C_sf"/>
</dbReference>
<dbReference type="InterPro" id="IPR020806">
    <property type="entry name" value="PKS_PP-bd"/>
</dbReference>
<gene>
    <name evidence="4" type="ORF">ACFSXZ_41065</name>
</gene>
<reference evidence="5" key="1">
    <citation type="journal article" date="2019" name="Int. J. Syst. Evol. Microbiol.">
        <title>The Global Catalogue of Microorganisms (GCM) 10K type strain sequencing project: providing services to taxonomists for standard genome sequencing and annotation.</title>
        <authorList>
            <consortium name="The Broad Institute Genomics Platform"/>
            <consortium name="The Broad Institute Genome Sequencing Center for Infectious Disease"/>
            <person name="Wu L."/>
            <person name="Ma J."/>
        </authorList>
    </citation>
    <scope>NUCLEOTIDE SEQUENCE [LARGE SCALE GENOMIC DNA]</scope>
    <source>
        <strain evidence="5">CGMCC 4.7645</strain>
    </source>
</reference>
<accession>A0ABW5G5Y9</accession>
<dbReference type="EMBL" id="JBHUKR010000033">
    <property type="protein sequence ID" value="MFD2422733.1"/>
    <property type="molecule type" value="Genomic_DNA"/>
</dbReference>
<dbReference type="Gene3D" id="2.30.38.10">
    <property type="entry name" value="Luciferase, Domain 3"/>
    <property type="match status" value="1"/>
</dbReference>
<keyword evidence="1" id="KW-0596">Phosphopantetheine</keyword>
<dbReference type="PROSITE" id="PS50075">
    <property type="entry name" value="CARRIER"/>
    <property type="match status" value="1"/>
</dbReference>